<accession>A0ABW7EXB0</accession>
<evidence type="ECO:0008006" key="4">
    <source>
        <dbReference type="Google" id="ProtNLM"/>
    </source>
</evidence>
<comment type="caution">
    <text evidence="2">The sequence shown here is derived from an EMBL/GenBank/DDBJ whole genome shotgun (WGS) entry which is preliminary data.</text>
</comment>
<dbReference type="EMBL" id="JBIGHV010000001">
    <property type="protein sequence ID" value="MFG6429007.1"/>
    <property type="molecule type" value="Genomic_DNA"/>
</dbReference>
<protein>
    <recommendedName>
        <fullName evidence="4">Ankyrin repeat domain-containing protein</fullName>
    </recommendedName>
</protein>
<name>A0ABW7EXB0_9BURK</name>
<gene>
    <name evidence="2" type="ORF">ACG00Y_03745</name>
</gene>
<evidence type="ECO:0000256" key="1">
    <source>
        <dbReference type="SAM" id="SignalP"/>
    </source>
</evidence>
<feature type="signal peptide" evidence="1">
    <location>
        <begin position="1"/>
        <end position="26"/>
    </location>
</feature>
<keyword evidence="3" id="KW-1185">Reference proteome</keyword>
<evidence type="ECO:0000313" key="3">
    <source>
        <dbReference type="Proteomes" id="UP001606210"/>
    </source>
</evidence>
<dbReference type="InterPro" id="IPR036770">
    <property type="entry name" value="Ankyrin_rpt-contain_sf"/>
</dbReference>
<dbReference type="SUPFAM" id="SSF48403">
    <property type="entry name" value="Ankyrin repeat"/>
    <property type="match status" value="1"/>
</dbReference>
<feature type="chain" id="PRO_5046637836" description="Ankyrin repeat domain-containing protein" evidence="1">
    <location>
        <begin position="27"/>
        <end position="355"/>
    </location>
</feature>
<organism evidence="2 3">
    <name type="scientific">Pelomonas parva</name>
    <dbReference type="NCBI Taxonomy" id="3299032"/>
    <lineage>
        <taxon>Bacteria</taxon>
        <taxon>Pseudomonadati</taxon>
        <taxon>Pseudomonadota</taxon>
        <taxon>Betaproteobacteria</taxon>
        <taxon>Burkholderiales</taxon>
        <taxon>Sphaerotilaceae</taxon>
        <taxon>Roseateles</taxon>
    </lineage>
</organism>
<dbReference type="Gene3D" id="1.25.40.20">
    <property type="entry name" value="Ankyrin repeat-containing domain"/>
    <property type="match status" value="1"/>
</dbReference>
<reference evidence="2 3" key="1">
    <citation type="submission" date="2024-08" db="EMBL/GenBank/DDBJ databases">
        <authorList>
            <person name="Lu H."/>
        </authorList>
    </citation>
    <scope>NUCLEOTIDE SEQUENCE [LARGE SCALE GENOMIC DNA]</scope>
    <source>
        <strain evidence="2 3">LYH14W</strain>
    </source>
</reference>
<evidence type="ECO:0000313" key="2">
    <source>
        <dbReference type="EMBL" id="MFG6429007.1"/>
    </source>
</evidence>
<dbReference type="InterPro" id="IPR002110">
    <property type="entry name" value="Ankyrin_rpt"/>
</dbReference>
<dbReference type="Pfam" id="PF00023">
    <property type="entry name" value="Ank"/>
    <property type="match status" value="1"/>
</dbReference>
<dbReference type="RefSeq" id="WP_394476077.1">
    <property type="nucleotide sequence ID" value="NZ_JBIGHV010000001.1"/>
</dbReference>
<dbReference type="Proteomes" id="UP001606210">
    <property type="component" value="Unassembled WGS sequence"/>
</dbReference>
<keyword evidence="1" id="KW-0732">Signal</keyword>
<sequence length="355" mass="38286">MTPSSRLNRASVLLAVLLLCVQPAHADSQRTPRQVIDKLGVQIRQVLAVRDSGRTPEDVERAAAEQITALIRSAEGHLSLTERDVHGRTPLMLAASGGYALVVDALLADPSVKLAINVPDKRGETAWMVASFAPSLTLAACQPGALTRERYALLPPYLLRMGHLLKTKGAAIGAIIRSLEAAGAEAVPDAGKRAWLARCPNTSPELRQALVEGALMQTLVGHAVAQQGEFNRTALKSVKSIPAKPPQGMRFIADDGDSSLAPLPPLLQFHELHCAKLPKPKLPNTIYWSGDVLLKAVAATRAGVVEVADIDVLSISGRKRDEVADYFRSLVLQALAGYECDGEHLFEQEFQFKIR</sequence>
<proteinExistence type="predicted"/>